<dbReference type="EMBL" id="LK391709">
    <property type="protein sequence ID" value="CDR96178.1"/>
    <property type="molecule type" value="Genomic_DNA"/>
</dbReference>
<proteinExistence type="predicted"/>
<reference evidence="2" key="1">
    <citation type="journal article" date="2014" name="Nucleic Acids Res.">
        <title>The evolutionary dynamics of variant antigen genes in Babesia reveal a history of genomic innovation underlying host-parasite interaction.</title>
        <authorList>
            <person name="Jackson A.P."/>
            <person name="Otto T.D."/>
            <person name="Darby A."/>
            <person name="Ramaprasad A."/>
            <person name="Xia D."/>
            <person name="Echaide I.E."/>
            <person name="Farber M."/>
            <person name="Gahlot S."/>
            <person name="Gamble J."/>
            <person name="Gupta D."/>
            <person name="Gupta Y."/>
            <person name="Jackson L."/>
            <person name="Malandrin L."/>
            <person name="Malas T.B."/>
            <person name="Moussa E."/>
            <person name="Nair M."/>
            <person name="Reid A.J."/>
            <person name="Sanders M."/>
            <person name="Sharma J."/>
            <person name="Tracey A."/>
            <person name="Quail M.A."/>
            <person name="Weir W."/>
            <person name="Wastling J.M."/>
            <person name="Hall N."/>
            <person name="Willadsen P."/>
            <person name="Lingelbach K."/>
            <person name="Shiels B."/>
            <person name="Tait A."/>
            <person name="Berriman M."/>
            <person name="Allred D.R."/>
            <person name="Pain A."/>
        </authorList>
    </citation>
    <scope>NUCLEOTIDE SEQUENCE [LARGE SCALE GENOMIC DNA]</scope>
    <source>
        <strain evidence="2">Bond</strain>
    </source>
</reference>
<evidence type="ECO:0000313" key="1">
    <source>
        <dbReference type="EMBL" id="CDR96178.1"/>
    </source>
</evidence>
<dbReference type="Proteomes" id="UP000033188">
    <property type="component" value="Chromosome 3"/>
</dbReference>
<accession>A0A061D6J4</accession>
<dbReference type="OrthoDB" id="365660at2759"/>
<dbReference type="AlphaFoldDB" id="A0A061D6J4"/>
<dbReference type="Gene3D" id="2.60.40.2860">
    <property type="match status" value="1"/>
</dbReference>
<protein>
    <submittedName>
        <fullName evidence="1">Uncharacterized protein</fullName>
    </submittedName>
</protein>
<dbReference type="InterPro" id="IPR038160">
    <property type="entry name" value="6_CYS_dom_sf"/>
</dbReference>
<keyword evidence="2" id="KW-1185">Reference proteome</keyword>
<dbReference type="VEuPathDB" id="PiroplasmaDB:BBBOND_0300830"/>
<dbReference type="KEGG" id="bbig:BBBOND_0300830"/>
<organism evidence="1 2">
    <name type="scientific">Babesia bigemina</name>
    <dbReference type="NCBI Taxonomy" id="5866"/>
    <lineage>
        <taxon>Eukaryota</taxon>
        <taxon>Sar</taxon>
        <taxon>Alveolata</taxon>
        <taxon>Apicomplexa</taxon>
        <taxon>Aconoidasida</taxon>
        <taxon>Piroplasmida</taxon>
        <taxon>Babesiidae</taxon>
        <taxon>Babesia</taxon>
    </lineage>
</organism>
<sequence length="190" mass="22040">MMGTEDKNLFTWLESFVPRTDIMYQKKRDDGLTDNCMIFICGPRHLVLSDVLQHNIYHYRDYQEDTLPLNTTMPLTEEITKMGHQLGIFYQNRTCHVKAAKEAAFCAPPYVLHPSNCFNQVYVDGEVKDVIEFSQSLVASRFNHFVILKFNSELIGPYETLRQTPQLECRCVTIKGVVLSTIQIENYYAK</sequence>
<name>A0A061D6J4_BABBI</name>
<gene>
    <name evidence="1" type="ORF">BBBOND_0300830</name>
</gene>
<dbReference type="RefSeq" id="XP_012768364.1">
    <property type="nucleotide sequence ID" value="XM_012912910.1"/>
</dbReference>
<dbReference type="GeneID" id="24564719"/>
<evidence type="ECO:0000313" key="2">
    <source>
        <dbReference type="Proteomes" id="UP000033188"/>
    </source>
</evidence>